<comment type="pathway">
    <text evidence="2 14">Carbohydrate degradation; glycolysis; pyruvate from D-glyceraldehyde 3-phosphate: step 5/5.</text>
</comment>
<keyword evidence="8 14" id="KW-0418">Kinase</keyword>
<evidence type="ECO:0000256" key="14">
    <source>
        <dbReference type="RuleBase" id="RU000504"/>
    </source>
</evidence>
<evidence type="ECO:0000256" key="11">
    <source>
        <dbReference type="ARBA" id="ARBA00023152"/>
    </source>
</evidence>
<keyword evidence="12 17" id="KW-0670">Pyruvate</keyword>
<dbReference type="Pfam" id="PF00224">
    <property type="entry name" value="PK"/>
    <property type="match status" value="1"/>
</dbReference>
<dbReference type="InterPro" id="IPR015795">
    <property type="entry name" value="Pyrv_Knase_C"/>
</dbReference>
<dbReference type="EMBL" id="JACEFB010000005">
    <property type="protein sequence ID" value="MBA2226401.1"/>
    <property type="molecule type" value="Genomic_DNA"/>
</dbReference>
<evidence type="ECO:0000256" key="9">
    <source>
        <dbReference type="ARBA" id="ARBA00022840"/>
    </source>
</evidence>
<accession>A0A7V9ABM5</accession>
<organism evidence="17 18">
    <name type="scientific">Thermogemmata fonticola</name>
    <dbReference type="NCBI Taxonomy" id="2755323"/>
    <lineage>
        <taxon>Bacteria</taxon>
        <taxon>Pseudomonadati</taxon>
        <taxon>Planctomycetota</taxon>
        <taxon>Planctomycetia</taxon>
        <taxon>Gemmatales</taxon>
        <taxon>Gemmataceae</taxon>
        <taxon>Thermogemmata</taxon>
    </lineage>
</organism>
<dbReference type="Proteomes" id="UP000542342">
    <property type="component" value="Unassembled WGS sequence"/>
</dbReference>
<name>A0A7V9ABM5_9BACT</name>
<evidence type="ECO:0000256" key="7">
    <source>
        <dbReference type="ARBA" id="ARBA00022741"/>
    </source>
</evidence>
<dbReference type="InterPro" id="IPR018209">
    <property type="entry name" value="Pyrv_Knase_AS"/>
</dbReference>
<gene>
    <name evidence="17" type="primary">pyk</name>
    <name evidence="17" type="ORF">H0921_09540</name>
</gene>
<keyword evidence="11 14" id="KW-0324">Glycolysis</keyword>
<dbReference type="InterPro" id="IPR040442">
    <property type="entry name" value="Pyrv_kinase-like_dom_sf"/>
</dbReference>
<evidence type="ECO:0000259" key="15">
    <source>
        <dbReference type="Pfam" id="PF00224"/>
    </source>
</evidence>
<dbReference type="NCBIfam" id="NF004978">
    <property type="entry name" value="PRK06354.1"/>
    <property type="match status" value="1"/>
</dbReference>
<keyword evidence="10 14" id="KW-0460">Magnesium</keyword>
<dbReference type="SUPFAM" id="SSF51621">
    <property type="entry name" value="Phosphoenolpyruvate/pyruvate domain"/>
    <property type="match status" value="1"/>
</dbReference>
<evidence type="ECO:0000256" key="5">
    <source>
        <dbReference type="ARBA" id="ARBA00022679"/>
    </source>
</evidence>
<evidence type="ECO:0000256" key="1">
    <source>
        <dbReference type="ARBA" id="ARBA00001958"/>
    </source>
</evidence>
<comment type="caution">
    <text evidence="17">The sequence shown here is derived from an EMBL/GenBank/DDBJ whole genome shotgun (WGS) entry which is preliminary data.</text>
</comment>
<dbReference type="Pfam" id="PF02887">
    <property type="entry name" value="PK_C"/>
    <property type="match status" value="1"/>
</dbReference>
<protein>
    <recommendedName>
        <fullName evidence="4 13">Pyruvate kinase</fullName>
        <ecNumber evidence="4 13">2.7.1.40</ecNumber>
    </recommendedName>
</protein>
<dbReference type="InterPro" id="IPR001697">
    <property type="entry name" value="Pyr_Knase"/>
</dbReference>
<keyword evidence="5 14" id="KW-0808">Transferase</keyword>
<dbReference type="GO" id="GO:0016301">
    <property type="term" value="F:kinase activity"/>
    <property type="evidence" value="ECO:0007669"/>
    <property type="project" value="UniProtKB-KW"/>
</dbReference>
<evidence type="ECO:0000256" key="2">
    <source>
        <dbReference type="ARBA" id="ARBA00004997"/>
    </source>
</evidence>
<dbReference type="Gene3D" id="3.20.20.60">
    <property type="entry name" value="Phosphoenolpyruvate-binding domains"/>
    <property type="match status" value="1"/>
</dbReference>
<dbReference type="EC" id="2.7.1.40" evidence="4 13"/>
<feature type="domain" description="Pyruvate kinase barrel" evidence="15">
    <location>
        <begin position="6"/>
        <end position="325"/>
    </location>
</feature>
<dbReference type="PROSITE" id="PS00110">
    <property type="entry name" value="PYRUVATE_KINASE"/>
    <property type="match status" value="1"/>
</dbReference>
<dbReference type="UniPathway" id="UPA00109">
    <property type="reaction ID" value="UER00188"/>
</dbReference>
<dbReference type="GO" id="GO:0000287">
    <property type="term" value="F:magnesium ion binding"/>
    <property type="evidence" value="ECO:0007669"/>
    <property type="project" value="UniProtKB-UniRule"/>
</dbReference>
<evidence type="ECO:0000256" key="4">
    <source>
        <dbReference type="ARBA" id="ARBA00012142"/>
    </source>
</evidence>
<dbReference type="SUPFAM" id="SSF52935">
    <property type="entry name" value="PK C-terminal domain-like"/>
    <property type="match status" value="1"/>
</dbReference>
<dbReference type="Gene3D" id="3.40.1380.20">
    <property type="entry name" value="Pyruvate kinase, C-terminal domain"/>
    <property type="match status" value="1"/>
</dbReference>
<dbReference type="NCBIfam" id="TIGR01064">
    <property type="entry name" value="pyruv_kin"/>
    <property type="match status" value="1"/>
</dbReference>
<dbReference type="PANTHER" id="PTHR11817">
    <property type="entry name" value="PYRUVATE KINASE"/>
    <property type="match status" value="1"/>
</dbReference>
<evidence type="ECO:0000256" key="8">
    <source>
        <dbReference type="ARBA" id="ARBA00022777"/>
    </source>
</evidence>
<dbReference type="InterPro" id="IPR011037">
    <property type="entry name" value="Pyrv_Knase-like_insert_dom_sf"/>
</dbReference>
<evidence type="ECO:0000313" key="17">
    <source>
        <dbReference type="EMBL" id="MBA2226401.1"/>
    </source>
</evidence>
<comment type="cofactor">
    <cofactor evidence="1">
        <name>K(+)</name>
        <dbReference type="ChEBI" id="CHEBI:29103"/>
    </cofactor>
</comment>
<proteinExistence type="inferred from homology"/>
<evidence type="ECO:0000256" key="6">
    <source>
        <dbReference type="ARBA" id="ARBA00022723"/>
    </source>
</evidence>
<dbReference type="NCBIfam" id="NF004491">
    <property type="entry name" value="PRK05826.1"/>
    <property type="match status" value="1"/>
</dbReference>
<evidence type="ECO:0000256" key="10">
    <source>
        <dbReference type="ARBA" id="ARBA00022842"/>
    </source>
</evidence>
<dbReference type="AlphaFoldDB" id="A0A7V9ABM5"/>
<dbReference type="GO" id="GO:0005524">
    <property type="term" value="F:ATP binding"/>
    <property type="evidence" value="ECO:0007669"/>
    <property type="project" value="UniProtKB-KW"/>
</dbReference>
<dbReference type="Gene3D" id="2.40.33.10">
    <property type="entry name" value="PK beta-barrel domain-like"/>
    <property type="match status" value="1"/>
</dbReference>
<dbReference type="GO" id="GO:0004743">
    <property type="term" value="F:pyruvate kinase activity"/>
    <property type="evidence" value="ECO:0007669"/>
    <property type="project" value="UniProtKB-UniRule"/>
</dbReference>
<evidence type="ECO:0000259" key="16">
    <source>
        <dbReference type="Pfam" id="PF02887"/>
    </source>
</evidence>
<dbReference type="SUPFAM" id="SSF50800">
    <property type="entry name" value="PK beta-barrel domain-like"/>
    <property type="match status" value="1"/>
</dbReference>
<dbReference type="InterPro" id="IPR015793">
    <property type="entry name" value="Pyrv_Knase_brl"/>
</dbReference>
<evidence type="ECO:0000256" key="13">
    <source>
        <dbReference type="NCBIfam" id="TIGR01064"/>
    </source>
</evidence>
<keyword evidence="7" id="KW-0547">Nucleotide-binding</keyword>
<dbReference type="InterPro" id="IPR015813">
    <property type="entry name" value="Pyrv/PenolPyrv_kinase-like_dom"/>
</dbReference>
<evidence type="ECO:0000313" key="18">
    <source>
        <dbReference type="Proteomes" id="UP000542342"/>
    </source>
</evidence>
<comment type="catalytic activity">
    <reaction evidence="14">
        <text>pyruvate + ATP = phosphoenolpyruvate + ADP + H(+)</text>
        <dbReference type="Rhea" id="RHEA:18157"/>
        <dbReference type="ChEBI" id="CHEBI:15361"/>
        <dbReference type="ChEBI" id="CHEBI:15378"/>
        <dbReference type="ChEBI" id="CHEBI:30616"/>
        <dbReference type="ChEBI" id="CHEBI:58702"/>
        <dbReference type="ChEBI" id="CHEBI:456216"/>
        <dbReference type="EC" id="2.7.1.40"/>
    </reaction>
</comment>
<dbReference type="GO" id="GO:0030955">
    <property type="term" value="F:potassium ion binding"/>
    <property type="evidence" value="ECO:0007669"/>
    <property type="project" value="UniProtKB-UniRule"/>
</dbReference>
<evidence type="ECO:0000256" key="3">
    <source>
        <dbReference type="ARBA" id="ARBA00008663"/>
    </source>
</evidence>
<sequence length="485" mass="51922">MRNNQRRTRIIATLGPSTDSAEKLEALLSAGADVARINFSHGTPDDHIRRIRAWRQAAAKTGRIAGILADLPGPKLRLLLPAPVSLQSGDWIYLTPGDDWRSLPHVVGVTEPQVLAEIRPGQRLLVDDGRMQWEATGWAGRWLAARVAIGGMLSPNKGLNLPDTRLSLPAVTERDRRALEVAAAEKVDWVALSFVRQAAAAEAARAACAAVGLEAPLLAKIERPEAVEQIESILQAFDGIMVARGDLGVEIPLEQVPMVQKRLIAWARAAARPVIIATDMLDSMRSNPRPTRAEVSDVANAICDGTDVVMLSGETAVGQYPVDAVRYMVRIAEETEQHMRANGAALGGDVPAPPALHEGEEPLTATACRLAVEEKATALIIPTVTGRTARLVARHRPWVRIIAVASRQAVLQQLTLSWGVTGVLMRPVTVGQDRMAAAVADAFAAGVVTLGERVVVMAGHPIEGGPRHPTLRLLRVGPAGQPAEP</sequence>
<dbReference type="InterPro" id="IPR015806">
    <property type="entry name" value="Pyrv_Knase_insert_dom_sf"/>
</dbReference>
<keyword evidence="6" id="KW-0479">Metal-binding</keyword>
<evidence type="ECO:0000256" key="12">
    <source>
        <dbReference type="ARBA" id="ARBA00023317"/>
    </source>
</evidence>
<comment type="similarity">
    <text evidence="3 14">Belongs to the pyruvate kinase family.</text>
</comment>
<dbReference type="PRINTS" id="PR01050">
    <property type="entry name" value="PYRUVTKNASE"/>
</dbReference>
<keyword evidence="9" id="KW-0067">ATP-binding</keyword>
<feature type="domain" description="Pyruvate kinase C-terminal" evidence="16">
    <location>
        <begin position="364"/>
        <end position="463"/>
    </location>
</feature>
<dbReference type="InterPro" id="IPR036918">
    <property type="entry name" value="Pyrv_Knase_C_sf"/>
</dbReference>
<reference evidence="17 18" key="1">
    <citation type="submission" date="2020-07" db="EMBL/GenBank/DDBJ databases">
        <title>Thermogemmata thermophila gen. nov., sp. nov., a novel moderate thermophilic planctomycete from a Kamchatka hot spring.</title>
        <authorList>
            <person name="Elcheninov A.G."/>
            <person name="Podosokorskaya O.A."/>
            <person name="Kovaleva O.L."/>
            <person name="Novikov A."/>
            <person name="Bonch-Osmolovskaya E.A."/>
            <person name="Toshchakov S.V."/>
            <person name="Kublanov I.V."/>
        </authorList>
    </citation>
    <scope>NUCLEOTIDE SEQUENCE [LARGE SCALE GENOMIC DNA]</scope>
    <source>
        <strain evidence="17 18">2918</strain>
    </source>
</reference>
<keyword evidence="18" id="KW-1185">Reference proteome</keyword>